<keyword evidence="4 7" id="KW-0560">Oxidoreductase</keyword>
<dbReference type="Proteomes" id="UP000054858">
    <property type="component" value="Unassembled WGS sequence"/>
</dbReference>
<organism evidence="7 8">
    <name type="scientific">Legionella oakridgensis</name>
    <dbReference type="NCBI Taxonomy" id="29423"/>
    <lineage>
        <taxon>Bacteria</taxon>
        <taxon>Pseudomonadati</taxon>
        <taxon>Pseudomonadota</taxon>
        <taxon>Gammaproteobacteria</taxon>
        <taxon>Legionellales</taxon>
        <taxon>Legionellaceae</taxon>
        <taxon>Legionella</taxon>
    </lineage>
</organism>
<evidence type="ECO:0000313" key="8">
    <source>
        <dbReference type="Proteomes" id="UP000054858"/>
    </source>
</evidence>
<comment type="caution">
    <text evidence="7">The sequence shown here is derived from an EMBL/GenBank/DDBJ whole genome shotgun (WGS) entry which is preliminary data.</text>
</comment>
<accession>A0A0W0X126</accession>
<comment type="cofactor">
    <cofactor evidence="1">
        <name>FAD</name>
        <dbReference type="ChEBI" id="CHEBI:57692"/>
    </cofactor>
</comment>
<keyword evidence="2" id="KW-0285">Flavoprotein</keyword>
<evidence type="ECO:0000256" key="3">
    <source>
        <dbReference type="ARBA" id="ARBA00022827"/>
    </source>
</evidence>
<reference evidence="7 8" key="1">
    <citation type="submission" date="2015-11" db="EMBL/GenBank/DDBJ databases">
        <title>Genomic analysis of 38 Legionella species identifies large and diverse effector repertoires.</title>
        <authorList>
            <person name="Burstein D."/>
            <person name="Amaro F."/>
            <person name="Zusman T."/>
            <person name="Lifshitz Z."/>
            <person name="Cohen O."/>
            <person name="Gilbert J.A."/>
            <person name="Pupko T."/>
            <person name="Shuman H.A."/>
            <person name="Segal G."/>
        </authorList>
    </citation>
    <scope>NUCLEOTIDE SEQUENCE [LARGE SCALE GENOMIC DNA]</scope>
    <source>
        <strain evidence="7 8">Oak Ridge-10</strain>
    </source>
</reference>
<dbReference type="SUPFAM" id="SSF51905">
    <property type="entry name" value="FAD/NAD(P)-binding domain"/>
    <property type="match status" value="1"/>
</dbReference>
<comment type="similarity">
    <text evidence="5">Belongs to the L2HGDH family.</text>
</comment>
<dbReference type="InterPro" id="IPR006076">
    <property type="entry name" value="FAD-dep_OxRdtase"/>
</dbReference>
<evidence type="ECO:0000256" key="4">
    <source>
        <dbReference type="ARBA" id="ARBA00023002"/>
    </source>
</evidence>
<evidence type="ECO:0000256" key="1">
    <source>
        <dbReference type="ARBA" id="ARBA00001974"/>
    </source>
</evidence>
<dbReference type="AlphaFoldDB" id="A0A0W0X126"/>
<gene>
    <name evidence="7" type="primary">lhgO</name>
    <name evidence="7" type="ORF">Loak_1949</name>
</gene>
<feature type="domain" description="FAD dependent oxidoreductase" evidence="6">
    <location>
        <begin position="7"/>
        <end position="363"/>
    </location>
</feature>
<dbReference type="EMBL" id="LNYP01000029">
    <property type="protein sequence ID" value="KTD38273.1"/>
    <property type="molecule type" value="Genomic_DNA"/>
</dbReference>
<dbReference type="PATRIC" id="fig|29423.5.peg.2046"/>
<dbReference type="Gene3D" id="3.30.9.10">
    <property type="entry name" value="D-Amino Acid Oxidase, subunit A, domain 2"/>
    <property type="match status" value="1"/>
</dbReference>
<sequence length="366" mass="40726">MQKIECLIVGAGLIGLAMAKELAKRGYSVIVIEQEPFIGNHTSSRNSEVIHAGIYYPPNSLKAYHCVKGKELIYQYCKNFHVPYQKIGKLIIATNKKENDILYQLKQNAIKNGVDDLKLLSHSEISSIQPELNVTAALWSPSSGIVDTHALLLGFHGELEKYGGFIAFNTKVFSIEAGQNGILVHTIEGEKNFSIECDFLINSAGLWATEVALKISNFPQEYIYDTRFAKGHYCSLAANHNFKHLIYPVPVKDGLGVHLTLDLGGKAKFGPDIYWCESIDYSMNDIDRLAFIQAIKRYWPSMSGDKLQVDYSGIRPKAFYKNKPVNDFVISTPKEHGIPGLINLYGIESPGLTSCLSIADTISQIF</sequence>
<dbReference type="Gene3D" id="3.50.50.60">
    <property type="entry name" value="FAD/NAD(P)-binding domain"/>
    <property type="match status" value="1"/>
</dbReference>
<name>A0A0W0X126_9GAMM</name>
<evidence type="ECO:0000313" key="7">
    <source>
        <dbReference type="EMBL" id="KTD38273.1"/>
    </source>
</evidence>
<dbReference type="EC" id="1.1.3.15" evidence="7"/>
<evidence type="ECO:0000259" key="6">
    <source>
        <dbReference type="Pfam" id="PF01266"/>
    </source>
</evidence>
<dbReference type="RefSeq" id="WP_058388925.1">
    <property type="nucleotide sequence ID" value="NZ_LCUA01000003.1"/>
</dbReference>
<protein>
    <submittedName>
        <fullName evidence="7">L-2-hydroxyglutarate oxidase LhgO</fullName>
        <ecNumber evidence="7">1.1.3.15</ecNumber>
    </submittedName>
</protein>
<dbReference type="InterPro" id="IPR036188">
    <property type="entry name" value="FAD/NAD-bd_sf"/>
</dbReference>
<keyword evidence="3" id="KW-0274">FAD</keyword>
<proteinExistence type="inferred from homology"/>
<dbReference type="Pfam" id="PF01266">
    <property type="entry name" value="DAO"/>
    <property type="match status" value="1"/>
</dbReference>
<dbReference type="PANTHER" id="PTHR43104">
    <property type="entry name" value="L-2-HYDROXYGLUTARATE DEHYDROGENASE, MITOCHONDRIAL"/>
    <property type="match status" value="1"/>
</dbReference>
<evidence type="ECO:0000256" key="2">
    <source>
        <dbReference type="ARBA" id="ARBA00022630"/>
    </source>
</evidence>
<dbReference type="GO" id="GO:0047545">
    <property type="term" value="F:(S)-2-hydroxyglutarate dehydrogenase activity"/>
    <property type="evidence" value="ECO:0007669"/>
    <property type="project" value="TreeGrafter"/>
</dbReference>
<evidence type="ECO:0000256" key="5">
    <source>
        <dbReference type="ARBA" id="ARBA00037941"/>
    </source>
</evidence>
<dbReference type="PANTHER" id="PTHR43104:SF4">
    <property type="entry name" value="L-2-HYDROXYGLUTARATE DEHYDROGENASE, MITOCHONDRIAL"/>
    <property type="match status" value="1"/>
</dbReference>
<dbReference type="GO" id="GO:0003973">
    <property type="term" value="F:(S)-2-hydroxy-acid oxidase activity"/>
    <property type="evidence" value="ECO:0007669"/>
    <property type="project" value="UniProtKB-EC"/>
</dbReference>